<dbReference type="Proteomes" id="UP000054477">
    <property type="component" value="Unassembled WGS sequence"/>
</dbReference>
<keyword evidence="2" id="KW-1185">Reference proteome</keyword>
<reference evidence="1 2" key="1">
    <citation type="submission" date="2014-04" db="EMBL/GenBank/DDBJ databases">
        <authorList>
            <consortium name="DOE Joint Genome Institute"/>
            <person name="Kuo A."/>
            <person name="Kohler A."/>
            <person name="Nagy L.G."/>
            <person name="Floudas D."/>
            <person name="Copeland A."/>
            <person name="Barry K.W."/>
            <person name="Cichocki N."/>
            <person name="Veneault-Fourrey C."/>
            <person name="LaButti K."/>
            <person name="Lindquist E.A."/>
            <person name="Lipzen A."/>
            <person name="Lundell T."/>
            <person name="Morin E."/>
            <person name="Murat C."/>
            <person name="Sun H."/>
            <person name="Tunlid A."/>
            <person name="Henrissat B."/>
            <person name="Grigoriev I.V."/>
            <person name="Hibbett D.S."/>
            <person name="Martin F."/>
            <person name="Nordberg H.P."/>
            <person name="Cantor M.N."/>
            <person name="Hua S.X."/>
        </authorList>
    </citation>
    <scope>NUCLEOTIDE SEQUENCE [LARGE SCALE GENOMIC DNA]</scope>
    <source>
        <strain evidence="1 2">LaAM-08-1</strain>
    </source>
</reference>
<sequence length="136" mass="15722">MPLYNWINYNLDFPGLTFQRVKALTTASDLTLQLGNTAVAFNLRWRAFTNFISLPPRHHPPTVKTMNNAKKIAEPSELRHPDPQFINKKGVTDLVLQLYWSWAPVLFKPPPGMFLARSAHSAFIWKSTYQPTRFHD</sequence>
<dbReference type="OrthoDB" id="432528at2759"/>
<accession>A0A0C9XI64</accession>
<dbReference type="HOGENOM" id="CLU_1875757_0_0_1"/>
<evidence type="ECO:0000313" key="2">
    <source>
        <dbReference type="Proteomes" id="UP000054477"/>
    </source>
</evidence>
<name>A0A0C9XI64_9AGAR</name>
<protein>
    <submittedName>
        <fullName evidence="1">Uncharacterized protein</fullName>
    </submittedName>
</protein>
<proteinExistence type="predicted"/>
<reference evidence="2" key="2">
    <citation type="submission" date="2015-01" db="EMBL/GenBank/DDBJ databases">
        <title>Evolutionary Origins and Diversification of the Mycorrhizal Mutualists.</title>
        <authorList>
            <consortium name="DOE Joint Genome Institute"/>
            <consortium name="Mycorrhizal Genomics Consortium"/>
            <person name="Kohler A."/>
            <person name="Kuo A."/>
            <person name="Nagy L.G."/>
            <person name="Floudas D."/>
            <person name="Copeland A."/>
            <person name="Barry K.W."/>
            <person name="Cichocki N."/>
            <person name="Veneault-Fourrey C."/>
            <person name="LaButti K."/>
            <person name="Lindquist E.A."/>
            <person name="Lipzen A."/>
            <person name="Lundell T."/>
            <person name="Morin E."/>
            <person name="Murat C."/>
            <person name="Riley R."/>
            <person name="Ohm R."/>
            <person name="Sun H."/>
            <person name="Tunlid A."/>
            <person name="Henrissat B."/>
            <person name="Grigoriev I.V."/>
            <person name="Hibbett D.S."/>
            <person name="Martin F."/>
        </authorList>
    </citation>
    <scope>NUCLEOTIDE SEQUENCE [LARGE SCALE GENOMIC DNA]</scope>
    <source>
        <strain evidence="2">LaAM-08-1</strain>
    </source>
</reference>
<dbReference type="AlphaFoldDB" id="A0A0C9XI64"/>
<dbReference type="EMBL" id="KN838741">
    <property type="protein sequence ID" value="KIJ95852.1"/>
    <property type="molecule type" value="Genomic_DNA"/>
</dbReference>
<evidence type="ECO:0000313" key="1">
    <source>
        <dbReference type="EMBL" id="KIJ95852.1"/>
    </source>
</evidence>
<organism evidence="1 2">
    <name type="scientific">Laccaria amethystina LaAM-08-1</name>
    <dbReference type="NCBI Taxonomy" id="1095629"/>
    <lineage>
        <taxon>Eukaryota</taxon>
        <taxon>Fungi</taxon>
        <taxon>Dikarya</taxon>
        <taxon>Basidiomycota</taxon>
        <taxon>Agaricomycotina</taxon>
        <taxon>Agaricomycetes</taxon>
        <taxon>Agaricomycetidae</taxon>
        <taxon>Agaricales</taxon>
        <taxon>Agaricineae</taxon>
        <taxon>Hydnangiaceae</taxon>
        <taxon>Laccaria</taxon>
    </lineage>
</organism>
<gene>
    <name evidence="1" type="ORF">K443DRAFT_314458</name>
</gene>